<evidence type="ECO:0000313" key="2">
    <source>
        <dbReference type="Proteomes" id="UP000054537"/>
    </source>
</evidence>
<dbReference type="STRING" id="1869.MB27_26150"/>
<protein>
    <submittedName>
        <fullName evidence="1">Uncharacterized protein</fullName>
    </submittedName>
</protein>
<name>A0A0A6UFN5_ACTUT</name>
<comment type="caution">
    <text evidence="1">The sequence shown here is derived from an EMBL/GenBank/DDBJ whole genome shotgun (WGS) entry which is preliminary data.</text>
</comment>
<keyword evidence="2" id="KW-1185">Reference proteome</keyword>
<dbReference type="EMBL" id="JRTT01000035">
    <property type="protein sequence ID" value="KHD74830.1"/>
    <property type="molecule type" value="Genomic_DNA"/>
</dbReference>
<proteinExistence type="predicted"/>
<evidence type="ECO:0000313" key="1">
    <source>
        <dbReference type="EMBL" id="KHD74830.1"/>
    </source>
</evidence>
<dbReference type="Proteomes" id="UP000054537">
    <property type="component" value="Unassembled WGS sequence"/>
</dbReference>
<organism evidence="1 2">
    <name type="scientific">Actinoplanes utahensis</name>
    <dbReference type="NCBI Taxonomy" id="1869"/>
    <lineage>
        <taxon>Bacteria</taxon>
        <taxon>Bacillati</taxon>
        <taxon>Actinomycetota</taxon>
        <taxon>Actinomycetes</taxon>
        <taxon>Micromonosporales</taxon>
        <taxon>Micromonosporaceae</taxon>
        <taxon>Actinoplanes</taxon>
    </lineage>
</organism>
<dbReference type="AlphaFoldDB" id="A0A0A6UFN5"/>
<sequence>MIGDDGGMGCYLHITRAFRDHESERFPILDEEVTAAVDAAPDLFTPPDAPRHPGFRYVMWKDSVHEEYLLFQRGQLDTKHPSDAFIRRMIELAGHFDAWVIGDDAEVYEWDGAQIVAGDRDREEFHRRQLVITRASMNGDAPIRWNEWTALAAAQPDFSSMSSVEVRLPSGLRWIECPPVHCWTGHPSGRPVPFFHDEDLIEVTDADEATERRMTELAAALQARVVEG</sequence>
<dbReference type="RefSeq" id="WP_043528634.1">
    <property type="nucleotide sequence ID" value="NZ_BAABKU010000004.1"/>
</dbReference>
<reference evidence="1 2" key="1">
    <citation type="submission" date="2014-10" db="EMBL/GenBank/DDBJ databases">
        <title>Draft genome sequence of Actinoplanes utahensis NRRL 12052.</title>
        <authorList>
            <person name="Velasco-Bucheli B."/>
            <person name="del Cerro C."/>
            <person name="Hormigo D."/>
            <person name="Garcia J.L."/>
            <person name="Acebal C."/>
            <person name="Arroyo M."/>
            <person name="de la Mata I."/>
        </authorList>
    </citation>
    <scope>NUCLEOTIDE SEQUENCE [LARGE SCALE GENOMIC DNA]</scope>
    <source>
        <strain evidence="1 2">NRRL 12052</strain>
    </source>
</reference>
<accession>A0A0A6UFN5</accession>
<dbReference type="OrthoDB" id="981250at2"/>
<gene>
    <name evidence="1" type="ORF">MB27_26150</name>
</gene>